<dbReference type="RefSeq" id="WP_133442565.1">
    <property type="nucleotide sequence ID" value="NZ_CP034726.1"/>
</dbReference>
<accession>A0A4P6ZMP4</accession>
<feature type="transmembrane region" description="Helical" evidence="6">
    <location>
        <begin position="304"/>
        <end position="334"/>
    </location>
</feature>
<dbReference type="PIRSF" id="PIRSF006060">
    <property type="entry name" value="AA_transporter"/>
    <property type="match status" value="1"/>
</dbReference>
<evidence type="ECO:0000256" key="6">
    <source>
        <dbReference type="SAM" id="Phobius"/>
    </source>
</evidence>
<proteinExistence type="predicted"/>
<reference evidence="8" key="1">
    <citation type="submission" date="2018-12" db="EMBL/GenBank/DDBJ databases">
        <title>A new species of lactobacillus.</title>
        <authorList>
            <person name="Jian Y."/>
            <person name="Xin L."/>
            <person name="Hong Z.J."/>
            <person name="Ming L.Z."/>
            <person name="Hong X.Z."/>
        </authorList>
    </citation>
    <scope>NUCLEOTIDE SEQUENCE [LARGE SCALE GENOMIC DNA]</scope>
    <source>
        <strain evidence="8">HSLZ-75</strain>
    </source>
</reference>
<dbReference type="PANTHER" id="PTHR43243">
    <property type="entry name" value="INNER MEMBRANE TRANSPORTER YGJI-RELATED"/>
    <property type="match status" value="1"/>
</dbReference>
<feature type="transmembrane region" description="Helical" evidence="6">
    <location>
        <begin position="179"/>
        <end position="201"/>
    </location>
</feature>
<dbReference type="AlphaFoldDB" id="A0A4P6ZMP4"/>
<dbReference type="Proteomes" id="UP000294321">
    <property type="component" value="Chromosome"/>
</dbReference>
<feature type="transmembrane region" description="Helical" evidence="6">
    <location>
        <begin position="355"/>
        <end position="373"/>
    </location>
</feature>
<dbReference type="KEGG" id="lji:ELX58_03070"/>
<feature type="transmembrane region" description="Helical" evidence="6">
    <location>
        <begin position="443"/>
        <end position="461"/>
    </location>
</feature>
<keyword evidence="4 6" id="KW-1133">Transmembrane helix</keyword>
<sequence>MNQKQSVNFYKQKDSHLIPSLTTKDFLALGLGTIVSTAIFTLPGIVAADHTGPAVVLSFISAAIVAGLVSFNYAEVSSTLPFDGSAYSWVSVIFGKFWGWIVGWALIAEYFIAVAFTASGLSANFRGLVAPFGFKLPNQLSNPFGTNGGLIDIIALAVILIVAFLIYHGNHDTSRVENTLVVLKVIAILAFVLIGATALHLQNYIPFIPKYRPTANGAFGGWQGIYAGVPQIFVSYIGFDAIAANSAEAKDPKKTMPRGIIGSLLIGAALYTCVSLILVGMFKYSRYANNAEPVGFALRESGHSVAATIIQAIAVMGIFTALIAMTLGGSRLIYSFGRDHMLPKWLGTLNHQSHLPNHALLTLTIISVVLGAICPFAFLAQLVSAGTLVAFMFVSLSVLKLRKHEGKDLPSPAFKVPFYPVLPILSFLFSLGVFVGLDKPAKIYAAIWFIIGIIIYFVYGIKHGYQNADN</sequence>
<evidence type="ECO:0000256" key="5">
    <source>
        <dbReference type="ARBA" id="ARBA00023136"/>
    </source>
</evidence>
<feature type="transmembrane region" description="Helical" evidence="6">
    <location>
        <begin position="149"/>
        <end position="167"/>
    </location>
</feature>
<gene>
    <name evidence="7" type="ORF">ELX58_03070</name>
</gene>
<name>A0A4P6ZMP4_9LACO</name>
<dbReference type="EMBL" id="CP034726">
    <property type="protein sequence ID" value="QBP19008.1"/>
    <property type="molecule type" value="Genomic_DNA"/>
</dbReference>
<keyword evidence="8" id="KW-1185">Reference proteome</keyword>
<dbReference type="InterPro" id="IPR002293">
    <property type="entry name" value="AA/rel_permease1"/>
</dbReference>
<keyword evidence="5 6" id="KW-0472">Membrane</keyword>
<feature type="transmembrane region" description="Helical" evidence="6">
    <location>
        <begin position="110"/>
        <end position="129"/>
    </location>
</feature>
<feature type="transmembrane region" description="Helical" evidence="6">
    <location>
        <begin position="221"/>
        <end position="239"/>
    </location>
</feature>
<dbReference type="GO" id="GO:0015171">
    <property type="term" value="F:amino acid transmembrane transporter activity"/>
    <property type="evidence" value="ECO:0007669"/>
    <property type="project" value="TreeGrafter"/>
</dbReference>
<evidence type="ECO:0000256" key="3">
    <source>
        <dbReference type="ARBA" id="ARBA00022692"/>
    </source>
</evidence>
<feature type="transmembrane region" description="Helical" evidence="6">
    <location>
        <begin position="86"/>
        <end position="103"/>
    </location>
</feature>
<feature type="transmembrane region" description="Helical" evidence="6">
    <location>
        <begin position="260"/>
        <end position="284"/>
    </location>
</feature>
<feature type="transmembrane region" description="Helical" evidence="6">
    <location>
        <begin position="419"/>
        <end position="437"/>
    </location>
</feature>
<dbReference type="Pfam" id="PF13520">
    <property type="entry name" value="AA_permease_2"/>
    <property type="match status" value="1"/>
</dbReference>
<keyword evidence="2" id="KW-0813">Transport</keyword>
<evidence type="ECO:0000256" key="1">
    <source>
        <dbReference type="ARBA" id="ARBA00004141"/>
    </source>
</evidence>
<feature type="transmembrane region" description="Helical" evidence="6">
    <location>
        <begin position="379"/>
        <end position="399"/>
    </location>
</feature>
<protein>
    <submittedName>
        <fullName evidence="7">Amino acid permease</fullName>
    </submittedName>
</protein>
<feature type="transmembrane region" description="Helical" evidence="6">
    <location>
        <begin position="54"/>
        <end position="74"/>
    </location>
</feature>
<comment type="subcellular location">
    <subcellularLocation>
        <location evidence="1">Membrane</location>
        <topology evidence="1">Multi-pass membrane protein</topology>
    </subcellularLocation>
</comment>
<dbReference type="OrthoDB" id="9762947at2"/>
<evidence type="ECO:0000256" key="4">
    <source>
        <dbReference type="ARBA" id="ARBA00022989"/>
    </source>
</evidence>
<keyword evidence="3 6" id="KW-0812">Transmembrane</keyword>
<dbReference type="GO" id="GO:0016020">
    <property type="term" value="C:membrane"/>
    <property type="evidence" value="ECO:0007669"/>
    <property type="project" value="UniProtKB-SubCell"/>
</dbReference>
<dbReference type="Gene3D" id="1.20.1740.10">
    <property type="entry name" value="Amino acid/polyamine transporter I"/>
    <property type="match status" value="1"/>
</dbReference>
<evidence type="ECO:0000256" key="2">
    <source>
        <dbReference type="ARBA" id="ARBA00022448"/>
    </source>
</evidence>
<organism evidence="7 8">
    <name type="scientific">Acetilactobacillus jinshanensis</name>
    <dbReference type="NCBI Taxonomy" id="1720083"/>
    <lineage>
        <taxon>Bacteria</taxon>
        <taxon>Bacillati</taxon>
        <taxon>Bacillota</taxon>
        <taxon>Bacilli</taxon>
        <taxon>Lactobacillales</taxon>
        <taxon>Lactobacillaceae</taxon>
        <taxon>Acetilactobacillus</taxon>
    </lineage>
</organism>
<dbReference type="PANTHER" id="PTHR43243:SF4">
    <property type="entry name" value="CATIONIC AMINO ACID TRANSPORTER 4"/>
    <property type="match status" value="1"/>
</dbReference>
<feature type="transmembrane region" description="Helical" evidence="6">
    <location>
        <begin position="26"/>
        <end position="47"/>
    </location>
</feature>
<evidence type="ECO:0000313" key="7">
    <source>
        <dbReference type="EMBL" id="QBP19008.1"/>
    </source>
</evidence>
<evidence type="ECO:0000313" key="8">
    <source>
        <dbReference type="Proteomes" id="UP000294321"/>
    </source>
</evidence>